<feature type="transmembrane region" description="Helical" evidence="6">
    <location>
        <begin position="270"/>
        <end position="292"/>
    </location>
</feature>
<evidence type="ECO:0000259" key="7">
    <source>
        <dbReference type="Pfam" id="PF01957"/>
    </source>
</evidence>
<feature type="transmembrane region" description="Helical" evidence="6">
    <location>
        <begin position="323"/>
        <end position="340"/>
    </location>
</feature>
<feature type="domain" description="NfeD1b N-terminal" evidence="9">
    <location>
        <begin position="49"/>
        <end position="239"/>
    </location>
</feature>
<gene>
    <name evidence="10" type="ORF">GII14_06950</name>
</gene>
<dbReference type="CDD" id="cd07020">
    <property type="entry name" value="Clp_protease_NfeD_1"/>
    <property type="match status" value="1"/>
</dbReference>
<dbReference type="KEGG" id="schk:GII14_06950"/>
<reference evidence="10 11" key="1">
    <citation type="submission" date="2019-11" db="EMBL/GenBank/DDBJ databases">
        <title>Complete Genome Sequence of Shewanella chilikensis Strain DC57, Isolated from Corroded Seal Rings at a floating production facility in Australia.</title>
        <authorList>
            <person name="Salgar-Chaparro S.J."/>
            <person name="Castillo-Villamizar G.A."/>
            <person name="Poehlein A."/>
            <person name="Daniel R."/>
            <person name="Machuca L."/>
        </authorList>
    </citation>
    <scope>NUCLEOTIDE SEQUENCE [LARGE SCALE GENOMIC DNA]</scope>
    <source>
        <strain evidence="10 11">DC57</strain>
    </source>
</reference>
<evidence type="ECO:0000259" key="8">
    <source>
        <dbReference type="Pfam" id="PF24961"/>
    </source>
</evidence>
<evidence type="ECO:0000313" key="10">
    <source>
        <dbReference type="EMBL" id="QIJ03945.1"/>
    </source>
</evidence>
<accession>A0A6G7LQM3</accession>
<dbReference type="InterPro" id="IPR012340">
    <property type="entry name" value="NA-bd_OB-fold"/>
</dbReference>
<dbReference type="Pfam" id="PF01957">
    <property type="entry name" value="NfeD"/>
    <property type="match status" value="1"/>
</dbReference>
<dbReference type="InterPro" id="IPR056739">
    <property type="entry name" value="NfeD_membrane"/>
</dbReference>
<keyword evidence="2 6" id="KW-0812">Transmembrane</keyword>
<dbReference type="EMBL" id="CP045857">
    <property type="protein sequence ID" value="QIJ03945.1"/>
    <property type="molecule type" value="Genomic_DNA"/>
</dbReference>
<proteinExistence type="predicted"/>
<evidence type="ECO:0000256" key="2">
    <source>
        <dbReference type="ARBA" id="ARBA00022692"/>
    </source>
</evidence>
<feature type="transmembrane region" description="Helical" evidence="6">
    <location>
        <begin position="299"/>
        <end position="317"/>
    </location>
</feature>
<dbReference type="InterPro" id="IPR002810">
    <property type="entry name" value="NfeD-like_C"/>
</dbReference>
<evidence type="ECO:0000256" key="4">
    <source>
        <dbReference type="ARBA" id="ARBA00023136"/>
    </source>
</evidence>
<dbReference type="SUPFAM" id="SSF141322">
    <property type="entry name" value="NfeD domain-like"/>
    <property type="match status" value="1"/>
</dbReference>
<evidence type="ECO:0000256" key="5">
    <source>
        <dbReference type="SAM" id="MobiDB-lite"/>
    </source>
</evidence>
<protein>
    <submittedName>
        <fullName evidence="10">Nodulation protein NfeD</fullName>
    </submittedName>
</protein>
<keyword evidence="4 6" id="KW-0472">Membrane</keyword>
<feature type="region of interest" description="Disordered" evidence="5">
    <location>
        <begin position="146"/>
        <end position="176"/>
    </location>
</feature>
<feature type="domain" description="NfeD-like C-terminal" evidence="7">
    <location>
        <begin position="410"/>
        <end position="462"/>
    </location>
</feature>
<organism evidence="10 11">
    <name type="scientific">Shewanella chilikensis</name>
    <dbReference type="NCBI Taxonomy" id="558541"/>
    <lineage>
        <taxon>Bacteria</taxon>
        <taxon>Pseudomonadati</taxon>
        <taxon>Pseudomonadota</taxon>
        <taxon>Gammaproteobacteria</taxon>
        <taxon>Alteromonadales</taxon>
        <taxon>Shewanellaceae</taxon>
        <taxon>Shewanella</taxon>
    </lineage>
</organism>
<dbReference type="AlphaFoldDB" id="A0A6G7LQM3"/>
<dbReference type="Gene3D" id="2.40.50.140">
    <property type="entry name" value="Nucleic acid-binding proteins"/>
    <property type="match status" value="1"/>
</dbReference>
<evidence type="ECO:0000256" key="3">
    <source>
        <dbReference type="ARBA" id="ARBA00022989"/>
    </source>
</evidence>
<dbReference type="SUPFAM" id="SSF52096">
    <property type="entry name" value="ClpP/crotonase"/>
    <property type="match status" value="1"/>
</dbReference>
<dbReference type="InterPro" id="IPR052165">
    <property type="entry name" value="Membrane_assoc_protease"/>
</dbReference>
<feature type="domain" description="NfeD integral membrane" evidence="8">
    <location>
        <begin position="278"/>
        <end position="394"/>
    </location>
</feature>
<evidence type="ECO:0000313" key="11">
    <source>
        <dbReference type="Proteomes" id="UP000502117"/>
    </source>
</evidence>
<evidence type="ECO:0000256" key="1">
    <source>
        <dbReference type="ARBA" id="ARBA00004141"/>
    </source>
</evidence>
<dbReference type="Gene3D" id="3.90.226.10">
    <property type="entry name" value="2-enoyl-CoA Hydratase, Chain A, domain 1"/>
    <property type="match status" value="1"/>
</dbReference>
<evidence type="ECO:0000256" key="6">
    <source>
        <dbReference type="SAM" id="Phobius"/>
    </source>
</evidence>
<name>A0A6G7LQM3_9GAMM</name>
<feature type="transmembrane region" description="Helical" evidence="6">
    <location>
        <begin position="372"/>
        <end position="395"/>
    </location>
</feature>
<dbReference type="InterPro" id="IPR029045">
    <property type="entry name" value="ClpP/crotonase-like_dom_sf"/>
</dbReference>
<keyword evidence="3 6" id="KW-1133">Transmembrane helix</keyword>
<dbReference type="PANTHER" id="PTHR33507">
    <property type="entry name" value="INNER MEMBRANE PROTEIN YBBJ"/>
    <property type="match status" value="1"/>
</dbReference>
<dbReference type="GO" id="GO:0016020">
    <property type="term" value="C:membrane"/>
    <property type="evidence" value="ECO:0007669"/>
    <property type="project" value="UniProtKB-SubCell"/>
</dbReference>
<dbReference type="Pfam" id="PF24961">
    <property type="entry name" value="NfeD_membrane"/>
    <property type="match status" value="1"/>
</dbReference>
<sequence>MIGWLANALFRRCGCVGLLALLWILPGLGADHVRPESYSPAVAPTITLLSVKGAIGPGVSDYLIRGIESAAATPDSQLVLITLDTPGGLVSSLRDINQAILGSRVPVACLVYPSGARAASAGTYILYACHIAAMASATSLGAATPVQLGPMGNEPPEPKPSENEAEKPVGDSNSQKLERKQLNDAIAYIRALAELRQRNVEWAEKAVRDAATLTASEALEANVIDYIADTPQQLLAILDGKSVAMPGGARILNTENAVVLDRSPDWRARFINLLTNPNIAYILMLLGIYGLLLEFYSPGAMLPGVIGGICLLLALYAFQLLPISYAGGGLLLLGIILLLAEAMLPSFGILGFGGLAAFVLGSVFLVDSEVEAFRIAWPVIALVSVVSLLFFLLLISFVFKTRKLSGVAGAEGMVGEYARVIEGFPGRGRVHFMGEDWQGDSEQALSPGQRVRVLGLKGLVLKLAEVKSGDIEPTENQRRGD</sequence>
<dbReference type="RefSeq" id="WP_165564742.1">
    <property type="nucleotide sequence ID" value="NZ_CP045857.1"/>
</dbReference>
<evidence type="ECO:0000259" key="9">
    <source>
        <dbReference type="Pfam" id="PF25145"/>
    </source>
</evidence>
<feature type="compositionally biased region" description="Basic and acidic residues" evidence="5">
    <location>
        <begin position="156"/>
        <end position="169"/>
    </location>
</feature>
<comment type="subcellular location">
    <subcellularLocation>
        <location evidence="1">Membrane</location>
        <topology evidence="1">Multi-pass membrane protein</topology>
    </subcellularLocation>
</comment>
<dbReference type="InterPro" id="IPR056738">
    <property type="entry name" value="NfeD1b_N"/>
</dbReference>
<dbReference type="Pfam" id="PF25145">
    <property type="entry name" value="NfeD1b_N"/>
    <property type="match status" value="1"/>
</dbReference>
<dbReference type="PANTHER" id="PTHR33507:SF4">
    <property type="entry name" value="NODULATION COMPETITIVENESS PROTEIN NFED"/>
    <property type="match status" value="1"/>
</dbReference>
<feature type="transmembrane region" description="Helical" evidence="6">
    <location>
        <begin position="347"/>
        <end position="366"/>
    </location>
</feature>
<dbReference type="Proteomes" id="UP000502117">
    <property type="component" value="Chromosome"/>
</dbReference>